<keyword evidence="2" id="KW-1185">Reference proteome</keyword>
<evidence type="ECO:0000313" key="2">
    <source>
        <dbReference type="Proteomes" id="UP000481852"/>
    </source>
</evidence>
<dbReference type="EMBL" id="VULZ01000002">
    <property type="protein sequence ID" value="MSS14036.1"/>
    <property type="molecule type" value="Genomic_DNA"/>
</dbReference>
<dbReference type="AlphaFoldDB" id="A0A6L5X512"/>
<gene>
    <name evidence="1" type="ORF">FYJ35_03095</name>
</gene>
<name>A0A6L5X512_9FIRM</name>
<organism evidence="1 2">
    <name type="scientific">Porcincola intestinalis</name>
    <dbReference type="NCBI Taxonomy" id="2606632"/>
    <lineage>
        <taxon>Bacteria</taxon>
        <taxon>Bacillati</taxon>
        <taxon>Bacillota</taxon>
        <taxon>Clostridia</taxon>
        <taxon>Lachnospirales</taxon>
        <taxon>Lachnospiraceae</taxon>
        <taxon>Porcincola</taxon>
    </lineage>
</organism>
<comment type="caution">
    <text evidence="1">The sequence shown here is derived from an EMBL/GenBank/DDBJ whole genome shotgun (WGS) entry which is preliminary data.</text>
</comment>
<dbReference type="RefSeq" id="WP_328597029.1">
    <property type="nucleotide sequence ID" value="NZ_VULZ01000002.1"/>
</dbReference>
<proteinExistence type="predicted"/>
<protein>
    <submittedName>
        <fullName evidence="1">Uncharacterized protein</fullName>
    </submittedName>
</protein>
<evidence type="ECO:0000313" key="1">
    <source>
        <dbReference type="EMBL" id="MSS14036.1"/>
    </source>
</evidence>
<sequence>MKVYVEVLVRYTAEGTVVPVSFMWEDGRRYQIERVKNVQRCASRKAGGCGIMYTCIVQGKETHLYFEDDSAGRWFLERKAS</sequence>
<reference evidence="1 2" key="1">
    <citation type="submission" date="2019-08" db="EMBL/GenBank/DDBJ databases">
        <title>In-depth cultivation of the pig gut microbiome towards novel bacterial diversity and tailored functional studies.</title>
        <authorList>
            <person name="Wylensek D."/>
            <person name="Hitch T.C.A."/>
            <person name="Clavel T."/>
        </authorList>
    </citation>
    <scope>NUCLEOTIDE SEQUENCE [LARGE SCALE GENOMIC DNA]</scope>
    <source>
        <strain evidence="1 2">Oil+RF-744-WCA-WT-11</strain>
    </source>
</reference>
<dbReference type="Proteomes" id="UP000481852">
    <property type="component" value="Unassembled WGS sequence"/>
</dbReference>
<accession>A0A6L5X512</accession>